<organism evidence="10">
    <name type="scientific">Trepomonas sp. PC1</name>
    <dbReference type="NCBI Taxonomy" id="1076344"/>
    <lineage>
        <taxon>Eukaryota</taxon>
        <taxon>Metamonada</taxon>
        <taxon>Diplomonadida</taxon>
        <taxon>Hexamitidae</taxon>
        <taxon>Hexamitinae</taxon>
        <taxon>Trepomonas</taxon>
    </lineage>
</organism>
<evidence type="ECO:0000256" key="3">
    <source>
        <dbReference type="ARBA" id="ARBA00016090"/>
    </source>
</evidence>
<dbReference type="InterPro" id="IPR035466">
    <property type="entry name" value="GlmS/AgaS_SIS"/>
</dbReference>
<accession>A0A146KMZ9</accession>
<keyword evidence="7" id="KW-0315">Glutamine amidotransferase</keyword>
<dbReference type="AlphaFoldDB" id="A0A146KMZ9"/>
<dbReference type="PANTHER" id="PTHR10937">
    <property type="entry name" value="GLUCOSAMINE--FRUCTOSE-6-PHOSPHATE AMINOTRANSFERASE, ISOMERIZING"/>
    <property type="match status" value="1"/>
</dbReference>
<dbReference type="EC" id="2.6.1.16" evidence="2"/>
<dbReference type="InterPro" id="IPR047084">
    <property type="entry name" value="GFAT_N"/>
</dbReference>
<keyword evidence="4 10" id="KW-0032">Aminotransferase</keyword>
<dbReference type="PANTHER" id="PTHR10937:SF0">
    <property type="entry name" value="GLUTAMINE--FRUCTOSE-6-PHOSPHATE TRANSAMINASE (ISOMERIZING)"/>
    <property type="match status" value="1"/>
</dbReference>
<dbReference type="PROSITE" id="PS51278">
    <property type="entry name" value="GATASE_TYPE_2"/>
    <property type="match status" value="1"/>
</dbReference>
<dbReference type="FunFam" id="3.60.20.10:FF:000006">
    <property type="entry name" value="Glutamine--fructose-6-phosphate aminotransferase [isomerizing]"/>
    <property type="match status" value="1"/>
</dbReference>
<evidence type="ECO:0000256" key="5">
    <source>
        <dbReference type="ARBA" id="ARBA00022679"/>
    </source>
</evidence>
<dbReference type="GO" id="GO:0006487">
    <property type="term" value="P:protein N-linked glycosylation"/>
    <property type="evidence" value="ECO:0007669"/>
    <property type="project" value="TreeGrafter"/>
</dbReference>
<evidence type="ECO:0000256" key="6">
    <source>
        <dbReference type="ARBA" id="ARBA00022737"/>
    </source>
</evidence>
<dbReference type="EMBL" id="GDID01000167">
    <property type="protein sequence ID" value="JAP96439.1"/>
    <property type="molecule type" value="Transcribed_RNA"/>
</dbReference>
<comment type="catalytic activity">
    <reaction evidence="1">
        <text>D-fructose 6-phosphate + L-glutamine = D-glucosamine 6-phosphate + L-glutamate</text>
        <dbReference type="Rhea" id="RHEA:13237"/>
        <dbReference type="ChEBI" id="CHEBI:29985"/>
        <dbReference type="ChEBI" id="CHEBI:58359"/>
        <dbReference type="ChEBI" id="CHEBI:58725"/>
        <dbReference type="ChEBI" id="CHEBI:61527"/>
        <dbReference type="EC" id="2.6.1.16"/>
    </reaction>
</comment>
<dbReference type="PROSITE" id="PS51464">
    <property type="entry name" value="SIS"/>
    <property type="match status" value="2"/>
</dbReference>
<dbReference type="SUPFAM" id="SSF53697">
    <property type="entry name" value="SIS domain"/>
    <property type="match status" value="1"/>
</dbReference>
<dbReference type="InterPro" id="IPR035490">
    <property type="entry name" value="GlmS/FrlB_SIS"/>
</dbReference>
<sequence>MCGIIGILSTSPVMKKLMHSLQTLEYRGYDSAGIALFYQNAFKLFRAAGKLQNLQQKLVEEECNSGIGHTRWATHGGATEANAHPHIAGDVVVVHNGIIENFAELRNELEEIGVGFSSETDTEVICQLISFYFQQSGNKLESITKALKRFRGSFAFLVAFKDAPQQLFAVCKGSPLVFGQRTSNEKLEFFVSSDALAIAGWAQQFVYMKSGEIMQMDQLSQKIKLTNFDLEEQSVCFEENRLNAEACSKQGYPHFMLKEIFEQPRAIAQSILAASNLFQEKKKQILEFFSKPVTLIACGTSFHACMMGKYFLEKYARIKCDCELASEFLYRSPIIGGSYIFISQSGETRDTLAAFDMVKESCQSLSIVNVPTSQLARNSSLTFVTQAGYEIGVASTKAFTAQLTVLMQIISQLCNNVQISSDLSSTSFKLGEFMQFVGNSVKNISAAMAQFKSLLYLGRGCSYPVALEGALKMKELCYIHAEGYAAGELKHGPIALIDETMPVLVFVSEQTLEKVLNNVQEVAARNGKLIIICSVSCKEKFDNVFQPISLSSSQKVNEVLQKIQFIEHPDASEAGEVLYQSVIQQLIAYYTAVELGVDVDQPRNLAKCVTVE</sequence>
<dbReference type="GO" id="GO:0004360">
    <property type="term" value="F:glutamine-fructose-6-phosphate transaminase (isomerizing) activity"/>
    <property type="evidence" value="ECO:0007669"/>
    <property type="project" value="UniProtKB-EC"/>
</dbReference>
<protein>
    <recommendedName>
        <fullName evidence="3">Glutamine--fructose-6-phosphate aminotransferase [isomerizing]</fullName>
        <ecNumber evidence="2">2.6.1.16</ecNumber>
    </recommendedName>
</protein>
<dbReference type="InterPro" id="IPR001347">
    <property type="entry name" value="SIS_dom"/>
</dbReference>
<dbReference type="CDD" id="cd05009">
    <property type="entry name" value="SIS_GlmS_GlmD_2"/>
    <property type="match status" value="1"/>
</dbReference>
<dbReference type="InterPro" id="IPR046348">
    <property type="entry name" value="SIS_dom_sf"/>
</dbReference>
<dbReference type="Gene3D" id="3.40.50.10490">
    <property type="entry name" value="Glucose-6-phosphate isomerase like protein, domain 1"/>
    <property type="match status" value="2"/>
</dbReference>
<dbReference type="Pfam" id="PF01380">
    <property type="entry name" value="SIS"/>
    <property type="match status" value="2"/>
</dbReference>
<evidence type="ECO:0000256" key="4">
    <source>
        <dbReference type="ARBA" id="ARBA00022576"/>
    </source>
</evidence>
<evidence type="ECO:0000256" key="7">
    <source>
        <dbReference type="ARBA" id="ARBA00022962"/>
    </source>
</evidence>
<dbReference type="GO" id="GO:0006002">
    <property type="term" value="P:fructose 6-phosphate metabolic process"/>
    <property type="evidence" value="ECO:0007669"/>
    <property type="project" value="TreeGrafter"/>
</dbReference>
<evidence type="ECO:0000313" key="10">
    <source>
        <dbReference type="EMBL" id="JAP96439.1"/>
    </source>
</evidence>
<evidence type="ECO:0000259" key="9">
    <source>
        <dbReference type="PROSITE" id="PS51464"/>
    </source>
</evidence>
<dbReference type="SUPFAM" id="SSF56235">
    <property type="entry name" value="N-terminal nucleophile aminohydrolases (Ntn hydrolases)"/>
    <property type="match status" value="1"/>
</dbReference>
<dbReference type="Pfam" id="PF13522">
    <property type="entry name" value="GATase_6"/>
    <property type="match status" value="1"/>
</dbReference>
<feature type="domain" description="SIS" evidence="9">
    <location>
        <begin position="444"/>
        <end position="602"/>
    </location>
</feature>
<feature type="domain" description="SIS" evidence="9">
    <location>
        <begin position="277"/>
        <end position="419"/>
    </location>
</feature>
<name>A0A146KMZ9_9EUKA</name>
<keyword evidence="6" id="KW-0677">Repeat</keyword>
<reference evidence="10" key="1">
    <citation type="submission" date="2015-07" db="EMBL/GenBank/DDBJ databases">
        <title>Adaptation to a free-living lifestyle via gene acquisitions in the diplomonad Trepomonas sp. PC1.</title>
        <authorList>
            <person name="Xu F."/>
            <person name="Jerlstrom-Hultqvist J."/>
            <person name="Kolisko M."/>
            <person name="Simpson A.G.B."/>
            <person name="Roger A.J."/>
            <person name="Svard S.G."/>
            <person name="Andersson J.O."/>
        </authorList>
    </citation>
    <scope>NUCLEOTIDE SEQUENCE</scope>
    <source>
        <strain evidence="10">PC1</strain>
    </source>
</reference>
<dbReference type="GO" id="GO:0097367">
    <property type="term" value="F:carbohydrate derivative binding"/>
    <property type="evidence" value="ECO:0007669"/>
    <property type="project" value="InterPro"/>
</dbReference>
<proteinExistence type="predicted"/>
<dbReference type="Gene3D" id="3.60.20.10">
    <property type="entry name" value="Glutamine Phosphoribosylpyrophosphate, subunit 1, domain 1"/>
    <property type="match status" value="1"/>
</dbReference>
<gene>
    <name evidence="10" type="ORF">TPC1_10233</name>
</gene>
<evidence type="ECO:0000256" key="1">
    <source>
        <dbReference type="ARBA" id="ARBA00001031"/>
    </source>
</evidence>
<dbReference type="InterPro" id="IPR017932">
    <property type="entry name" value="GATase_2_dom"/>
</dbReference>
<keyword evidence="5 10" id="KW-0808">Transferase</keyword>
<dbReference type="NCBIfam" id="NF001484">
    <property type="entry name" value="PRK00331.1"/>
    <property type="match status" value="1"/>
</dbReference>
<dbReference type="CDD" id="cd00714">
    <property type="entry name" value="GFAT"/>
    <property type="match status" value="1"/>
</dbReference>
<evidence type="ECO:0000259" key="8">
    <source>
        <dbReference type="PROSITE" id="PS51278"/>
    </source>
</evidence>
<dbReference type="CDD" id="cd05008">
    <property type="entry name" value="SIS_GlmS_GlmD_1"/>
    <property type="match status" value="1"/>
</dbReference>
<dbReference type="GO" id="GO:0005829">
    <property type="term" value="C:cytosol"/>
    <property type="evidence" value="ECO:0007669"/>
    <property type="project" value="TreeGrafter"/>
</dbReference>
<dbReference type="GO" id="GO:0006047">
    <property type="term" value="P:UDP-N-acetylglucosamine metabolic process"/>
    <property type="evidence" value="ECO:0007669"/>
    <property type="project" value="TreeGrafter"/>
</dbReference>
<dbReference type="InterPro" id="IPR005855">
    <property type="entry name" value="GFAT"/>
</dbReference>
<dbReference type="NCBIfam" id="TIGR01135">
    <property type="entry name" value="glmS"/>
    <property type="match status" value="1"/>
</dbReference>
<feature type="domain" description="Glutamine amidotransferase type-2" evidence="8">
    <location>
        <begin position="2"/>
        <end position="219"/>
    </location>
</feature>
<dbReference type="InterPro" id="IPR029055">
    <property type="entry name" value="Ntn_hydrolases_N"/>
</dbReference>
<evidence type="ECO:0000256" key="2">
    <source>
        <dbReference type="ARBA" id="ARBA00012916"/>
    </source>
</evidence>